<reference evidence="1" key="1">
    <citation type="submission" date="2013-05" db="EMBL/GenBank/DDBJ databases">
        <authorList>
            <person name="Harkins D.M."/>
            <person name="Durkin A.S."/>
            <person name="Brinkac L.M."/>
            <person name="Haft D.H."/>
            <person name="Selengut J.D."/>
            <person name="Sanka R."/>
            <person name="DePew J."/>
            <person name="Purushe J."/>
            <person name="Hartskeerl R.A."/>
            <person name="Ahmed A."/>
            <person name="van der Linden H."/>
            <person name="Goris M.G.A."/>
            <person name="Vinetz J.M."/>
            <person name="Sutton G.G."/>
            <person name="Nierman W.C."/>
            <person name="Fouts D.E."/>
        </authorList>
    </citation>
    <scope>NUCLEOTIDE SEQUENCE [LARGE SCALE GENOMIC DNA]</scope>
    <source>
        <strain evidence="1">5399</strain>
    </source>
</reference>
<organism evidence="1 2">
    <name type="scientific">Leptospira broomii serovar Hurstbridge str. 5399</name>
    <dbReference type="NCBI Taxonomy" id="1049789"/>
    <lineage>
        <taxon>Bacteria</taxon>
        <taxon>Pseudomonadati</taxon>
        <taxon>Spirochaetota</taxon>
        <taxon>Spirochaetia</taxon>
        <taxon>Leptospirales</taxon>
        <taxon>Leptospiraceae</taxon>
        <taxon>Leptospira</taxon>
    </lineage>
</organism>
<evidence type="ECO:0000313" key="2">
    <source>
        <dbReference type="Proteomes" id="UP000015454"/>
    </source>
</evidence>
<proteinExistence type="predicted"/>
<dbReference type="Proteomes" id="UP000015454">
    <property type="component" value="Unassembled WGS sequence"/>
</dbReference>
<comment type="caution">
    <text evidence="1">The sequence shown here is derived from an EMBL/GenBank/DDBJ whole genome shotgun (WGS) entry which is preliminary data.</text>
</comment>
<dbReference type="AlphaFoldDB" id="T0GE58"/>
<accession>T0GE58</accession>
<evidence type="ECO:0000313" key="1">
    <source>
        <dbReference type="EMBL" id="EQA45084.1"/>
    </source>
</evidence>
<protein>
    <submittedName>
        <fullName evidence="1">Uncharacterized protein</fullName>
    </submittedName>
</protein>
<keyword evidence="2" id="KW-1185">Reference proteome</keyword>
<dbReference type="EMBL" id="AHMO02000008">
    <property type="protein sequence ID" value="EQA45084.1"/>
    <property type="molecule type" value="Genomic_DNA"/>
</dbReference>
<gene>
    <name evidence="1" type="ORF">LEP1GSC050_4102</name>
</gene>
<name>T0GE58_9LEPT</name>
<sequence>MEKIINVISNIFYENDIECRDEYSKRTISSEDDYTSVFCKLNRDTFKKWSYRFINRKFNKSEESRFGADFIIVFRIYSGCKICFVEAKGPRIKTSPNYNWDKIGINGNSHFSDQLLRQAKWSKMAAIWEMFYNDALPGAPDPTLDLSGSDCVWHQIAFEYCQANGYLKKSWNNRSLLNLLNIRNKVIHRHDDLYGKNIRDMIYKILKCSKGSLISFTDPEDFIVIESNEGDLTAKIPVPNLTNINQGKLLENLDAFMTGYNLKDYLFFDVRNLVDTNNNSA</sequence>
<dbReference type="OrthoDB" id="7062852at2"/>
<dbReference type="RefSeq" id="WP_010568702.1">
    <property type="nucleotide sequence ID" value="NZ_AHMO02000008.1"/>
</dbReference>